<feature type="transmembrane region" description="Helical" evidence="1">
    <location>
        <begin position="163"/>
        <end position="196"/>
    </location>
</feature>
<reference evidence="2 3" key="1">
    <citation type="submission" date="2016-10" db="EMBL/GenBank/DDBJ databases">
        <authorList>
            <person name="de Groot N.N."/>
        </authorList>
    </citation>
    <scope>NUCLEOTIDE SEQUENCE [LARGE SCALE GENOMIC DNA]</scope>
    <source>
        <strain evidence="2 3">AR40</strain>
    </source>
</reference>
<protein>
    <recommendedName>
        <fullName evidence="4">DUF308 domain-containing protein</fullName>
    </recommendedName>
</protein>
<evidence type="ECO:0000256" key="1">
    <source>
        <dbReference type="SAM" id="Phobius"/>
    </source>
</evidence>
<proteinExistence type="predicted"/>
<accession>A0A1H9X936</accession>
<feature type="transmembrane region" description="Helical" evidence="1">
    <location>
        <begin position="20"/>
        <end position="42"/>
    </location>
</feature>
<feature type="transmembrane region" description="Helical" evidence="1">
    <location>
        <begin position="54"/>
        <end position="73"/>
    </location>
</feature>
<dbReference type="Proteomes" id="UP000182584">
    <property type="component" value="Unassembled WGS sequence"/>
</dbReference>
<keyword evidence="1" id="KW-0812">Transmembrane</keyword>
<feature type="transmembrane region" description="Helical" evidence="1">
    <location>
        <begin position="115"/>
        <end position="134"/>
    </location>
</feature>
<dbReference type="AlphaFoldDB" id="A0A1H9X936"/>
<feature type="transmembrane region" description="Helical" evidence="1">
    <location>
        <begin position="85"/>
        <end position="103"/>
    </location>
</feature>
<dbReference type="RefSeq" id="WP_074759071.1">
    <property type="nucleotide sequence ID" value="NZ_FOGJ01000049.1"/>
</dbReference>
<keyword evidence="1" id="KW-0472">Membrane</keyword>
<keyword evidence="1" id="KW-1133">Transmembrane helix</keyword>
<sequence length="222" mass="24628">MTETNYEERYRGEGLSPESAHSLSVWIMILFWLFIPNTIASILSNERIVTSHDLLIVGNIISFIASIAYGLILLKISSKEEKYRIAGYCFLVTSVADVFKLILIAASGASEDGGGFLALGFIISLVSLIAGLIGTNSEFTGHSNVLIGVDDELSEKWLRLWKWYIGSLIAMLCSIILVYVIGMLLIICAVVVIFIVSIMKIVYIYQTSKALDEYNKRLKSEV</sequence>
<dbReference type="EMBL" id="FOGJ01000049">
    <property type="protein sequence ID" value="SES42591.1"/>
    <property type="molecule type" value="Genomic_DNA"/>
</dbReference>
<gene>
    <name evidence="2" type="ORF">SAMN04487884_14911</name>
</gene>
<organism evidence="2 3">
    <name type="scientific">Butyrivibrio fibrisolvens</name>
    <dbReference type="NCBI Taxonomy" id="831"/>
    <lineage>
        <taxon>Bacteria</taxon>
        <taxon>Bacillati</taxon>
        <taxon>Bacillota</taxon>
        <taxon>Clostridia</taxon>
        <taxon>Lachnospirales</taxon>
        <taxon>Lachnospiraceae</taxon>
        <taxon>Butyrivibrio</taxon>
    </lineage>
</organism>
<evidence type="ECO:0008006" key="4">
    <source>
        <dbReference type="Google" id="ProtNLM"/>
    </source>
</evidence>
<name>A0A1H9X936_BUTFI</name>
<evidence type="ECO:0000313" key="3">
    <source>
        <dbReference type="Proteomes" id="UP000182584"/>
    </source>
</evidence>
<evidence type="ECO:0000313" key="2">
    <source>
        <dbReference type="EMBL" id="SES42591.1"/>
    </source>
</evidence>
<dbReference type="OrthoDB" id="2067009at2"/>